<dbReference type="RefSeq" id="WP_021168986.1">
    <property type="nucleotide sequence ID" value="NZ_CTRP01000003.1"/>
</dbReference>
<name>A0A0U1KS38_9FIRM</name>
<reference evidence="2" key="1">
    <citation type="submission" date="2015-03" db="EMBL/GenBank/DDBJ databases">
        <authorList>
            <person name="Nijsse Bart"/>
        </authorList>
    </citation>
    <scope>NUCLEOTIDE SEQUENCE [LARGE SCALE GENOMIC DNA]</scope>
</reference>
<dbReference type="EMBL" id="CTRP01000003">
    <property type="protein sequence ID" value="CQR70246.1"/>
    <property type="molecule type" value="Genomic_DNA"/>
</dbReference>
<keyword evidence="1" id="KW-0808">Transferase</keyword>
<protein>
    <submittedName>
        <fullName evidence="1">Methanol:corrinoid methyltransferase</fullName>
    </submittedName>
</protein>
<keyword evidence="2" id="KW-1185">Reference proteome</keyword>
<proteinExistence type="predicted"/>
<evidence type="ECO:0000313" key="2">
    <source>
        <dbReference type="Proteomes" id="UP000049855"/>
    </source>
</evidence>
<dbReference type="GO" id="GO:0008168">
    <property type="term" value="F:methyltransferase activity"/>
    <property type="evidence" value="ECO:0007669"/>
    <property type="project" value="UniProtKB-KW"/>
</dbReference>
<gene>
    <name evidence="1" type="ORF">SpAn4DRAFT_1215</name>
</gene>
<organism evidence="1 2">
    <name type="scientific">Sporomusa ovata</name>
    <dbReference type="NCBI Taxonomy" id="2378"/>
    <lineage>
        <taxon>Bacteria</taxon>
        <taxon>Bacillati</taxon>
        <taxon>Bacillota</taxon>
        <taxon>Negativicutes</taxon>
        <taxon>Selenomonadales</taxon>
        <taxon>Sporomusaceae</taxon>
        <taxon>Sporomusa</taxon>
    </lineage>
</organism>
<keyword evidence="1" id="KW-0489">Methyltransferase</keyword>
<dbReference type="AlphaFoldDB" id="A0A0U1KS38"/>
<sequence length="459" mass="50057">MAKTFDKIAYNSLNDFVYGCAPNPVKCKNGMVIGGGEVYPELNFTLPPMELTAANMPEVKEIYTEMINGVLKRAKELYAPGIVVEFEMLPEMTLVPEWGIEVTSLLHNAMAEFEAKHGLKTALRATPGDVREFKRPPMMRSGEIFNNVLKTFEGSAKAGADFLAIETTGGKEIHDDALVNADLTKVIFALGIMGCRDMKFIWEHIVRIAGETGSIAAGDTACGFANTAMVLAHKGFIPNVFSAVVRVASVARTLAAFEAGAVGPNKDCGYEGVYCKAIAGVPIAMEGKSAACAHLSAVGNIAAAVADLWSNESVTPVRMLSDIAPVVSIEQLIYDCRLMNVAKQKGYGITFRDFLADSDSKLDPQAYVLRPDVVFDLSKELVKAKTPFLRTKLGAKLAIDAIRKAVDTNEVVIAEREKNWLDIMDSQVEAIPEDEEKFWHEIKGELDLSTFIPSEYELK</sequence>
<dbReference type="GO" id="GO:0032259">
    <property type="term" value="P:methylation"/>
    <property type="evidence" value="ECO:0007669"/>
    <property type="project" value="UniProtKB-KW"/>
</dbReference>
<dbReference type="InterPro" id="IPR021079">
    <property type="entry name" value="MeOH-cob_MeTrfase_bsu"/>
</dbReference>
<accession>A0A0U1KS38</accession>
<evidence type="ECO:0000313" key="1">
    <source>
        <dbReference type="EMBL" id="CQR70246.1"/>
    </source>
</evidence>
<dbReference type="Proteomes" id="UP000049855">
    <property type="component" value="Unassembled WGS sequence"/>
</dbReference>
<dbReference type="Pfam" id="PF12176">
    <property type="entry name" value="MtaB"/>
    <property type="match status" value="1"/>
</dbReference>